<dbReference type="GeneID" id="93620732"/>
<proteinExistence type="predicted"/>
<dbReference type="RefSeq" id="XP_067524452.1">
    <property type="nucleotide sequence ID" value="XM_067668351.1"/>
</dbReference>
<evidence type="ECO:0000313" key="1">
    <source>
        <dbReference type="EMBL" id="EIE89056.1"/>
    </source>
</evidence>
<dbReference type="VEuPathDB" id="FungiDB:RO3G_13767"/>
<dbReference type="Proteomes" id="UP000009138">
    <property type="component" value="Unassembled WGS sequence"/>
</dbReference>
<dbReference type="AlphaFoldDB" id="I1CKS6"/>
<gene>
    <name evidence="1" type="ORF">RO3G_13767</name>
</gene>
<organism evidence="1 2">
    <name type="scientific">Rhizopus delemar (strain RA 99-880 / ATCC MYA-4621 / FGSC 9543 / NRRL 43880)</name>
    <name type="common">Mucormycosis agent</name>
    <name type="synonym">Rhizopus arrhizus var. delemar</name>
    <dbReference type="NCBI Taxonomy" id="246409"/>
    <lineage>
        <taxon>Eukaryota</taxon>
        <taxon>Fungi</taxon>
        <taxon>Fungi incertae sedis</taxon>
        <taxon>Mucoromycota</taxon>
        <taxon>Mucoromycotina</taxon>
        <taxon>Mucoromycetes</taxon>
        <taxon>Mucorales</taxon>
        <taxon>Mucorineae</taxon>
        <taxon>Rhizopodaceae</taxon>
        <taxon>Rhizopus</taxon>
    </lineage>
</organism>
<name>I1CKS6_RHIO9</name>
<sequence>MAEGNDPSMSFTVNGHQYERDYYPFDVRSKKSTEKTLSAC</sequence>
<reference evidence="1 2" key="1">
    <citation type="journal article" date="2009" name="PLoS Genet.">
        <title>Genomic analysis of the basal lineage fungus Rhizopus oryzae reveals a whole-genome duplication.</title>
        <authorList>
            <person name="Ma L.-J."/>
            <person name="Ibrahim A.S."/>
            <person name="Skory C."/>
            <person name="Grabherr M.G."/>
            <person name="Burger G."/>
            <person name="Butler M."/>
            <person name="Elias M."/>
            <person name="Idnurm A."/>
            <person name="Lang B.F."/>
            <person name="Sone T."/>
            <person name="Abe A."/>
            <person name="Calvo S.E."/>
            <person name="Corrochano L.M."/>
            <person name="Engels R."/>
            <person name="Fu J."/>
            <person name="Hansberg W."/>
            <person name="Kim J.-M."/>
            <person name="Kodira C.D."/>
            <person name="Koehrsen M.J."/>
            <person name="Liu B."/>
            <person name="Miranda-Saavedra D."/>
            <person name="O'Leary S."/>
            <person name="Ortiz-Castellanos L."/>
            <person name="Poulter R."/>
            <person name="Rodriguez-Romero J."/>
            <person name="Ruiz-Herrera J."/>
            <person name="Shen Y.-Q."/>
            <person name="Zeng Q."/>
            <person name="Galagan J."/>
            <person name="Birren B.W."/>
            <person name="Cuomo C.A."/>
            <person name="Wickes B.L."/>
        </authorList>
    </citation>
    <scope>NUCLEOTIDE SEQUENCE [LARGE SCALE GENOMIC DNA]</scope>
    <source>
        <strain evidence="2">RA 99-880 / ATCC MYA-4621 / FGSC 9543 / NRRL 43880</strain>
    </source>
</reference>
<keyword evidence="2" id="KW-1185">Reference proteome</keyword>
<accession>I1CKS6</accession>
<protein>
    <submittedName>
        <fullName evidence="1">Uncharacterized protein</fullName>
    </submittedName>
</protein>
<dbReference type="EMBL" id="CH476743">
    <property type="protein sequence ID" value="EIE89056.1"/>
    <property type="molecule type" value="Genomic_DNA"/>
</dbReference>
<evidence type="ECO:0000313" key="2">
    <source>
        <dbReference type="Proteomes" id="UP000009138"/>
    </source>
</evidence>
<dbReference type="InParanoid" id="I1CKS6"/>